<accession>A0ABY8V0I4</accession>
<dbReference type="SMART" id="SM00062">
    <property type="entry name" value="PBPb"/>
    <property type="match status" value="1"/>
</dbReference>
<dbReference type="PANTHER" id="PTHR35936:SF34">
    <property type="entry name" value="ABC TRANSPORTER EXTRACELLULAR-BINDING PROTEIN YCKB-RELATED"/>
    <property type="match status" value="1"/>
</dbReference>
<feature type="chain" id="PRO_5046330499" evidence="7">
    <location>
        <begin position="19"/>
        <end position="285"/>
    </location>
</feature>
<evidence type="ECO:0000256" key="7">
    <source>
        <dbReference type="SAM" id="SignalP"/>
    </source>
</evidence>
<feature type="signal peptide" evidence="7">
    <location>
        <begin position="1"/>
        <end position="18"/>
    </location>
</feature>
<sequence length="285" mass="31604">MKKQLMFLASLAFVFVLAACGSTEGDENAKEATTWDQVQEDGEIVVGTSGTLVATSYYPEDSDQLSGYDVEVMRAVGEKLGVDVKFQEMGFDALFAAMNSGRIDAAINDIEVTEKREENYAFTTPYKYSYTTMVVREDGLSGIETLEDLEGKRAGGAATSVFSDIARHYDAEVVTYDNATNDIYLRDVDNGNTDVIINDYYLSKLGINAFPQFDLVLHPDIKVHPTKQAILLEQEDSELQKKMNEALEELREDGTLTELSKKFFLGEDASKQPEGEITEIEGLES</sequence>
<dbReference type="PROSITE" id="PS01039">
    <property type="entry name" value="SBP_BACTERIAL_3"/>
    <property type="match status" value="1"/>
</dbReference>
<evidence type="ECO:0000259" key="8">
    <source>
        <dbReference type="SMART" id="SM00062"/>
    </source>
</evidence>
<evidence type="ECO:0000256" key="4">
    <source>
        <dbReference type="ARBA" id="ARBA00023139"/>
    </source>
</evidence>
<gene>
    <name evidence="9" type="ORF">QNI29_04580</name>
</gene>
<evidence type="ECO:0000256" key="2">
    <source>
        <dbReference type="ARBA" id="ARBA00010333"/>
    </source>
</evidence>
<reference evidence="9 10" key="1">
    <citation type="submission" date="2023-05" db="EMBL/GenBank/DDBJ databases">
        <title>Comparative genomics reveals the evidence of polycyclic aromatic hydrocarbons degradation in moderately halophilic genus Pontibacillus.</title>
        <authorList>
            <person name="Yang H."/>
            <person name="Qian Z."/>
        </authorList>
    </citation>
    <scope>NUCLEOTIDE SEQUENCE [LARGE SCALE GENOMIC DNA]</scope>
    <source>
        <strain evidence="10">HN14</strain>
    </source>
</reference>
<evidence type="ECO:0000313" key="10">
    <source>
        <dbReference type="Proteomes" id="UP001236652"/>
    </source>
</evidence>
<keyword evidence="5" id="KW-0449">Lipoprotein</keyword>
<dbReference type="PROSITE" id="PS51257">
    <property type="entry name" value="PROKAR_LIPOPROTEIN"/>
    <property type="match status" value="1"/>
</dbReference>
<dbReference type="RefSeq" id="WP_231418702.1">
    <property type="nucleotide sequence ID" value="NZ_CP126446.1"/>
</dbReference>
<evidence type="ECO:0000256" key="5">
    <source>
        <dbReference type="ARBA" id="ARBA00023288"/>
    </source>
</evidence>
<dbReference type="SUPFAM" id="SSF53850">
    <property type="entry name" value="Periplasmic binding protein-like II"/>
    <property type="match status" value="1"/>
</dbReference>
<evidence type="ECO:0000256" key="1">
    <source>
        <dbReference type="ARBA" id="ARBA00004196"/>
    </source>
</evidence>
<feature type="domain" description="Solute-binding protein family 3/N-terminal" evidence="8">
    <location>
        <begin position="43"/>
        <end position="267"/>
    </location>
</feature>
<dbReference type="InterPro" id="IPR018313">
    <property type="entry name" value="SBP_3_CS"/>
</dbReference>
<dbReference type="PANTHER" id="PTHR35936">
    <property type="entry name" value="MEMBRANE-BOUND LYTIC MUREIN TRANSGLYCOSYLASE F"/>
    <property type="match status" value="1"/>
</dbReference>
<comment type="subcellular location">
    <subcellularLocation>
        <location evidence="1">Cell envelope</location>
    </subcellularLocation>
</comment>
<keyword evidence="10" id="KW-1185">Reference proteome</keyword>
<dbReference type="Proteomes" id="UP001236652">
    <property type="component" value="Chromosome"/>
</dbReference>
<name>A0ABY8V0I4_9BACI</name>
<evidence type="ECO:0000313" key="9">
    <source>
        <dbReference type="EMBL" id="WIF98938.1"/>
    </source>
</evidence>
<proteinExistence type="inferred from homology"/>
<organism evidence="9 10">
    <name type="scientific">Pontibacillus chungwhensis</name>
    <dbReference type="NCBI Taxonomy" id="265426"/>
    <lineage>
        <taxon>Bacteria</taxon>
        <taxon>Bacillati</taxon>
        <taxon>Bacillota</taxon>
        <taxon>Bacilli</taxon>
        <taxon>Bacillales</taxon>
        <taxon>Bacillaceae</taxon>
        <taxon>Pontibacillus</taxon>
    </lineage>
</organism>
<dbReference type="Pfam" id="PF00497">
    <property type="entry name" value="SBP_bac_3"/>
    <property type="match status" value="1"/>
</dbReference>
<keyword evidence="3 7" id="KW-0732">Signal</keyword>
<dbReference type="Gene3D" id="3.40.190.10">
    <property type="entry name" value="Periplasmic binding protein-like II"/>
    <property type="match status" value="2"/>
</dbReference>
<protein>
    <submittedName>
        <fullName evidence="9">Transporter substrate-binding domain-containing protein</fullName>
    </submittedName>
</protein>
<keyword evidence="4" id="KW-0564">Palmitate</keyword>
<comment type="similarity">
    <text evidence="2 6">Belongs to the bacterial solute-binding protein 3 family.</text>
</comment>
<evidence type="ECO:0000256" key="3">
    <source>
        <dbReference type="ARBA" id="ARBA00022729"/>
    </source>
</evidence>
<dbReference type="InterPro" id="IPR001638">
    <property type="entry name" value="Solute-binding_3/MltF_N"/>
</dbReference>
<dbReference type="EMBL" id="CP126446">
    <property type="protein sequence ID" value="WIF98938.1"/>
    <property type="molecule type" value="Genomic_DNA"/>
</dbReference>
<evidence type="ECO:0000256" key="6">
    <source>
        <dbReference type="RuleBase" id="RU003744"/>
    </source>
</evidence>